<dbReference type="EMBL" id="CYZV01000018">
    <property type="protein sequence ID" value="CUO24668.1"/>
    <property type="molecule type" value="Genomic_DNA"/>
</dbReference>
<dbReference type="Proteomes" id="UP000095558">
    <property type="component" value="Unassembled WGS sequence"/>
</dbReference>
<dbReference type="RefSeq" id="WP_055276462.1">
    <property type="nucleotide sequence ID" value="NZ_CYZV01000018.1"/>
</dbReference>
<gene>
    <name evidence="1" type="ORF">ERS852470_01812</name>
</gene>
<name>A0A174DKH1_9CLOT</name>
<protein>
    <submittedName>
        <fullName evidence="1">Uncharacterized protein</fullName>
    </submittedName>
</protein>
<dbReference type="AlphaFoldDB" id="A0A174DKH1"/>
<proteinExistence type="predicted"/>
<accession>A0A174DKH1</accession>
<organism evidence="1 2">
    <name type="scientific">Clostridium disporicum</name>
    <dbReference type="NCBI Taxonomy" id="84024"/>
    <lineage>
        <taxon>Bacteria</taxon>
        <taxon>Bacillati</taxon>
        <taxon>Bacillota</taxon>
        <taxon>Clostridia</taxon>
        <taxon>Eubacteriales</taxon>
        <taxon>Clostridiaceae</taxon>
        <taxon>Clostridium</taxon>
    </lineage>
</organism>
<reference evidence="1 2" key="1">
    <citation type="submission" date="2015-09" db="EMBL/GenBank/DDBJ databases">
        <authorList>
            <consortium name="Pathogen Informatics"/>
        </authorList>
    </citation>
    <scope>NUCLEOTIDE SEQUENCE [LARGE SCALE GENOMIC DNA]</scope>
    <source>
        <strain evidence="1 2">2789STDY5834855</strain>
    </source>
</reference>
<sequence length="62" mass="7068">MGKEMRELHKVHKLAIELIRSGRISWNDAIEKAKEEVRTNSKLDLDNGEIYSVETGETIGEV</sequence>
<evidence type="ECO:0000313" key="1">
    <source>
        <dbReference type="EMBL" id="CUO24668.1"/>
    </source>
</evidence>
<evidence type="ECO:0000313" key="2">
    <source>
        <dbReference type="Proteomes" id="UP000095558"/>
    </source>
</evidence>